<dbReference type="InterPro" id="IPR037171">
    <property type="entry name" value="NagB/RpiA_transferase-like"/>
</dbReference>
<dbReference type="GO" id="GO:0046872">
    <property type="term" value="F:metal ion binding"/>
    <property type="evidence" value="ECO:0007669"/>
    <property type="project" value="UniProtKB-KW"/>
</dbReference>
<keyword evidence="5" id="KW-0479">Metal-binding</keyword>
<keyword evidence="2 4" id="KW-0547">Nucleotide-binding</keyword>
<dbReference type="SUPFAM" id="SSF100950">
    <property type="entry name" value="NagB/RpiA/CoA transferase-like"/>
    <property type="match status" value="1"/>
</dbReference>
<comment type="catalytic activity">
    <reaction evidence="5">
        <text>(6S)-5-formyl-5,6,7,8-tetrahydrofolate + ATP = (6R)-5,10-methenyltetrahydrofolate + ADP + phosphate</text>
        <dbReference type="Rhea" id="RHEA:10488"/>
        <dbReference type="ChEBI" id="CHEBI:30616"/>
        <dbReference type="ChEBI" id="CHEBI:43474"/>
        <dbReference type="ChEBI" id="CHEBI:57455"/>
        <dbReference type="ChEBI" id="CHEBI:57457"/>
        <dbReference type="ChEBI" id="CHEBI:456216"/>
        <dbReference type="EC" id="6.3.3.2"/>
    </reaction>
</comment>
<comment type="cofactor">
    <cofactor evidence="5">
        <name>Mg(2+)</name>
        <dbReference type="ChEBI" id="CHEBI:18420"/>
    </cofactor>
</comment>
<sequence>MDTTEATEPPEAAERLRSMKQAMRHQATAARKRTTPEERLEAGRRIALHACDEGLIHPFATVAAFVSMGSEIAMAPLLQALLDAQCRVLVPRLGSGMTIGWSELDDLEGLRSVRGDDGSPNTRRPQEPDSPSGGPDTLSDAELIIVPAFAVDPSGIRLGRGGGWYDRALEYKAAKARVVAICWPWETTSTPIPHEPHDVPVDAALTPDGYMAIR</sequence>
<dbReference type="Pfam" id="PF01812">
    <property type="entry name" value="5-FTHF_cyc-lig"/>
    <property type="match status" value="1"/>
</dbReference>
<dbReference type="InterPro" id="IPR002698">
    <property type="entry name" value="FTHF_cligase"/>
</dbReference>
<dbReference type="AlphaFoldDB" id="A0A6N2R3X9"/>
<dbReference type="EMBL" id="WDPD01000011">
    <property type="protein sequence ID" value="KAB7459680.1"/>
    <property type="molecule type" value="Genomic_DNA"/>
</dbReference>
<dbReference type="EMBL" id="CACRSP010000002">
    <property type="protein sequence ID" value="VYS75582.1"/>
    <property type="molecule type" value="Genomic_DNA"/>
</dbReference>
<feature type="region of interest" description="Disordered" evidence="6">
    <location>
        <begin position="110"/>
        <end position="137"/>
    </location>
</feature>
<name>A0A6N2R3X9_9BIFI</name>
<dbReference type="PIRSF" id="PIRSF006806">
    <property type="entry name" value="FTHF_cligase"/>
    <property type="match status" value="1"/>
</dbReference>
<dbReference type="GO" id="GO:0030272">
    <property type="term" value="F:5-formyltetrahydrofolate cyclo-ligase activity"/>
    <property type="evidence" value="ECO:0007669"/>
    <property type="project" value="UniProtKB-EC"/>
</dbReference>
<comment type="similarity">
    <text evidence="1 5">Belongs to the 5-formyltetrahydrofolate cyclo-ligase family.</text>
</comment>
<reference evidence="7 9" key="1">
    <citation type="journal article" date="2019" name="Nat. Med.">
        <title>A library of human gut bacterial isolates paired with longitudinal multiomics data enables mechanistic microbiome research.</title>
        <authorList>
            <person name="Poyet M."/>
            <person name="Groussin M."/>
            <person name="Gibbons S.M."/>
            <person name="Avila-Pacheco J."/>
            <person name="Jiang X."/>
            <person name="Kearney S.M."/>
            <person name="Perrotta A.R."/>
            <person name="Berdy B."/>
            <person name="Zhao S."/>
            <person name="Lieberman T.D."/>
            <person name="Swanson P.K."/>
            <person name="Smith M."/>
            <person name="Roesemann S."/>
            <person name="Alexander J.E."/>
            <person name="Rich S.A."/>
            <person name="Livny J."/>
            <person name="Vlamakis H."/>
            <person name="Clish C."/>
            <person name="Bullock K."/>
            <person name="Deik A."/>
            <person name="Scott J."/>
            <person name="Pierce K.A."/>
            <person name="Xavier R.J."/>
            <person name="Alm E.J."/>
        </authorList>
    </citation>
    <scope>NUCLEOTIDE SEQUENCE [LARGE SCALE GENOMIC DNA]</scope>
    <source>
        <strain evidence="7 9">BIOML-A2</strain>
    </source>
</reference>
<reference evidence="8" key="2">
    <citation type="submission" date="2019-11" db="EMBL/GenBank/DDBJ databases">
        <authorList>
            <person name="Feng L."/>
        </authorList>
    </citation>
    <scope>NUCLEOTIDE SEQUENCE</scope>
    <source>
        <strain evidence="8">BdentiumLFYP24</strain>
    </source>
</reference>
<keyword evidence="3 4" id="KW-0067">ATP-binding</keyword>
<dbReference type="GO" id="GO:0005524">
    <property type="term" value="F:ATP binding"/>
    <property type="evidence" value="ECO:0007669"/>
    <property type="project" value="UniProtKB-KW"/>
</dbReference>
<accession>A0A6N2R3X9</accession>
<evidence type="ECO:0000256" key="6">
    <source>
        <dbReference type="SAM" id="MobiDB-lite"/>
    </source>
</evidence>
<feature type="binding site" evidence="4">
    <location>
        <position position="71"/>
    </location>
    <ligand>
        <name>substrate</name>
    </ligand>
</feature>
<evidence type="ECO:0000256" key="3">
    <source>
        <dbReference type="ARBA" id="ARBA00022840"/>
    </source>
</evidence>
<evidence type="ECO:0000313" key="9">
    <source>
        <dbReference type="Proteomes" id="UP000429211"/>
    </source>
</evidence>
<gene>
    <name evidence="8" type="ORF">BDLFYP24_00788</name>
    <name evidence="7" type="ORF">GBB04_09315</name>
</gene>
<evidence type="ECO:0000313" key="7">
    <source>
        <dbReference type="EMBL" id="KAB7459680.1"/>
    </source>
</evidence>
<proteinExistence type="inferred from homology"/>
<dbReference type="NCBIfam" id="TIGR02727">
    <property type="entry name" value="MTHFS_bact"/>
    <property type="match status" value="1"/>
</dbReference>
<dbReference type="GO" id="GO:0035999">
    <property type="term" value="P:tetrahydrofolate interconversion"/>
    <property type="evidence" value="ECO:0007669"/>
    <property type="project" value="TreeGrafter"/>
</dbReference>
<feature type="binding site" evidence="4">
    <location>
        <begin position="20"/>
        <end position="24"/>
    </location>
    <ligand>
        <name>ATP</name>
        <dbReference type="ChEBI" id="CHEBI:30616"/>
    </ligand>
</feature>
<dbReference type="PANTHER" id="PTHR23407">
    <property type="entry name" value="ATPASE INHIBITOR/5-FORMYLTETRAHYDROFOLATE CYCLO-LIGASE"/>
    <property type="match status" value="1"/>
</dbReference>
<evidence type="ECO:0000256" key="1">
    <source>
        <dbReference type="ARBA" id="ARBA00010638"/>
    </source>
</evidence>
<dbReference type="Gene3D" id="3.40.50.10420">
    <property type="entry name" value="NagB/RpiA/CoA transferase-like"/>
    <property type="match status" value="1"/>
</dbReference>
<dbReference type="Proteomes" id="UP000429211">
    <property type="component" value="Unassembled WGS sequence"/>
</dbReference>
<dbReference type="InterPro" id="IPR024185">
    <property type="entry name" value="FTHF_cligase-like_sf"/>
</dbReference>
<dbReference type="EC" id="6.3.3.2" evidence="5"/>
<evidence type="ECO:0000256" key="5">
    <source>
        <dbReference type="RuleBase" id="RU361279"/>
    </source>
</evidence>
<keyword evidence="8" id="KW-0436">Ligase</keyword>
<protein>
    <recommendedName>
        <fullName evidence="5">5-formyltetrahydrofolate cyclo-ligase</fullName>
        <ecNumber evidence="5">6.3.3.2</ecNumber>
    </recommendedName>
</protein>
<feature type="binding site" evidence="4">
    <location>
        <begin position="157"/>
        <end position="165"/>
    </location>
    <ligand>
        <name>ATP</name>
        <dbReference type="ChEBI" id="CHEBI:30616"/>
    </ligand>
</feature>
<evidence type="ECO:0000256" key="4">
    <source>
        <dbReference type="PIRSR" id="PIRSR006806-1"/>
    </source>
</evidence>
<keyword evidence="5" id="KW-0460">Magnesium</keyword>
<evidence type="ECO:0000256" key="2">
    <source>
        <dbReference type="ARBA" id="ARBA00022741"/>
    </source>
</evidence>
<evidence type="ECO:0000313" key="8">
    <source>
        <dbReference type="EMBL" id="VYS75582.1"/>
    </source>
</evidence>
<dbReference type="GO" id="GO:0009396">
    <property type="term" value="P:folic acid-containing compound biosynthetic process"/>
    <property type="evidence" value="ECO:0007669"/>
    <property type="project" value="TreeGrafter"/>
</dbReference>
<organism evidence="8">
    <name type="scientific">Bifidobacterium dentium</name>
    <dbReference type="NCBI Taxonomy" id="1689"/>
    <lineage>
        <taxon>Bacteria</taxon>
        <taxon>Bacillati</taxon>
        <taxon>Actinomycetota</taxon>
        <taxon>Actinomycetes</taxon>
        <taxon>Bifidobacteriales</taxon>
        <taxon>Bifidobacteriaceae</taxon>
        <taxon>Bifidobacterium</taxon>
    </lineage>
</organism>
<feature type="binding site" evidence="4">
    <location>
        <position position="66"/>
    </location>
    <ligand>
        <name>substrate</name>
    </ligand>
</feature>
<dbReference type="RefSeq" id="WP_034518642.1">
    <property type="nucleotide sequence ID" value="NZ_CACRSP010000002.1"/>
</dbReference>
<dbReference type="PANTHER" id="PTHR23407:SF1">
    <property type="entry name" value="5-FORMYLTETRAHYDROFOLATE CYCLO-LIGASE"/>
    <property type="match status" value="1"/>
</dbReference>